<dbReference type="AlphaFoldDB" id="A0A8T0GLC6"/>
<evidence type="ECO:0000313" key="2">
    <source>
        <dbReference type="Proteomes" id="UP000822688"/>
    </source>
</evidence>
<keyword evidence="2" id="KW-1185">Reference proteome</keyword>
<comment type="caution">
    <text evidence="1">The sequence shown here is derived from an EMBL/GenBank/DDBJ whole genome shotgun (WGS) entry which is preliminary data.</text>
</comment>
<gene>
    <name evidence="1" type="ORF">KC19_10G173500</name>
</gene>
<protein>
    <submittedName>
        <fullName evidence="1">Uncharacterized protein</fullName>
    </submittedName>
</protein>
<accession>A0A8T0GLC6</accession>
<dbReference type="Proteomes" id="UP000822688">
    <property type="component" value="Chromosome 10"/>
</dbReference>
<sequence length="103" mass="11733">MCRSWIANVFHLMSNSNVYCPHESGDYLKTLMHVLFTAMLDFSVLELGSGVILCTFVRTFSGFNNTTVHPWAVVGKNKEKLDSIKLQVSISLIWVVSWKYSRS</sequence>
<dbReference type="OrthoDB" id="10268090at2759"/>
<dbReference type="EMBL" id="CM026431">
    <property type="protein sequence ID" value="KAG0560346.1"/>
    <property type="molecule type" value="Genomic_DNA"/>
</dbReference>
<proteinExistence type="predicted"/>
<reference evidence="1" key="1">
    <citation type="submission" date="2020-06" db="EMBL/GenBank/DDBJ databases">
        <title>WGS assembly of Ceratodon purpureus strain R40.</title>
        <authorList>
            <person name="Carey S.B."/>
            <person name="Jenkins J."/>
            <person name="Shu S."/>
            <person name="Lovell J.T."/>
            <person name="Sreedasyam A."/>
            <person name="Maumus F."/>
            <person name="Tiley G.P."/>
            <person name="Fernandez-Pozo N."/>
            <person name="Barry K."/>
            <person name="Chen C."/>
            <person name="Wang M."/>
            <person name="Lipzen A."/>
            <person name="Daum C."/>
            <person name="Saski C.A."/>
            <person name="Payton A.C."/>
            <person name="Mcbreen J.C."/>
            <person name="Conrad R.E."/>
            <person name="Kollar L.M."/>
            <person name="Olsson S."/>
            <person name="Huttunen S."/>
            <person name="Landis J.B."/>
            <person name="Wickett N.J."/>
            <person name="Johnson M.G."/>
            <person name="Rensing S.A."/>
            <person name="Grimwood J."/>
            <person name="Schmutz J."/>
            <person name="Mcdaniel S.F."/>
        </authorList>
    </citation>
    <scope>NUCLEOTIDE SEQUENCE</scope>
    <source>
        <strain evidence="1">R40</strain>
    </source>
</reference>
<organism evidence="1 2">
    <name type="scientific">Ceratodon purpureus</name>
    <name type="common">Fire moss</name>
    <name type="synonym">Dicranum purpureum</name>
    <dbReference type="NCBI Taxonomy" id="3225"/>
    <lineage>
        <taxon>Eukaryota</taxon>
        <taxon>Viridiplantae</taxon>
        <taxon>Streptophyta</taxon>
        <taxon>Embryophyta</taxon>
        <taxon>Bryophyta</taxon>
        <taxon>Bryophytina</taxon>
        <taxon>Bryopsida</taxon>
        <taxon>Dicranidae</taxon>
        <taxon>Pseudoditrichales</taxon>
        <taxon>Ditrichaceae</taxon>
        <taxon>Ceratodon</taxon>
    </lineage>
</organism>
<name>A0A8T0GLC6_CERPU</name>
<evidence type="ECO:0000313" key="1">
    <source>
        <dbReference type="EMBL" id="KAG0560346.1"/>
    </source>
</evidence>